<evidence type="ECO:0000313" key="1">
    <source>
        <dbReference type="EMBL" id="KAI8007632.1"/>
    </source>
</evidence>
<proteinExistence type="predicted"/>
<protein>
    <submittedName>
        <fullName evidence="1">Epsin-2</fullName>
    </submittedName>
</protein>
<comment type="caution">
    <text evidence="1">The sequence shown here is derived from an EMBL/GenBank/DDBJ whole genome shotgun (WGS) entry which is preliminary data.</text>
</comment>
<dbReference type="Proteomes" id="UP001060215">
    <property type="component" value="Chromosome 7"/>
</dbReference>
<gene>
    <name evidence="1" type="ORF">LOK49_LG07G00522</name>
</gene>
<reference evidence="1 2" key="1">
    <citation type="journal article" date="2022" name="Plant J.">
        <title>Chromosome-level genome of Camellia lanceoleosa provides a valuable resource for understanding genome evolution and self-incompatibility.</title>
        <authorList>
            <person name="Gong W."/>
            <person name="Xiao S."/>
            <person name="Wang L."/>
            <person name="Liao Z."/>
            <person name="Chang Y."/>
            <person name="Mo W."/>
            <person name="Hu G."/>
            <person name="Li W."/>
            <person name="Zhao G."/>
            <person name="Zhu H."/>
            <person name="Hu X."/>
            <person name="Ji K."/>
            <person name="Xiang X."/>
            <person name="Song Q."/>
            <person name="Yuan D."/>
            <person name="Jin S."/>
            <person name="Zhang L."/>
        </authorList>
    </citation>
    <scope>NUCLEOTIDE SEQUENCE [LARGE SCALE GENOMIC DNA]</scope>
    <source>
        <strain evidence="1">SQ_2022a</strain>
    </source>
</reference>
<evidence type="ECO:0000313" key="2">
    <source>
        <dbReference type="Proteomes" id="UP001060215"/>
    </source>
</evidence>
<name>A0ACC0H4G7_9ERIC</name>
<organism evidence="1 2">
    <name type="scientific">Camellia lanceoleosa</name>
    <dbReference type="NCBI Taxonomy" id="1840588"/>
    <lineage>
        <taxon>Eukaryota</taxon>
        <taxon>Viridiplantae</taxon>
        <taxon>Streptophyta</taxon>
        <taxon>Embryophyta</taxon>
        <taxon>Tracheophyta</taxon>
        <taxon>Spermatophyta</taxon>
        <taxon>Magnoliopsida</taxon>
        <taxon>eudicotyledons</taxon>
        <taxon>Gunneridae</taxon>
        <taxon>Pentapetalae</taxon>
        <taxon>asterids</taxon>
        <taxon>Ericales</taxon>
        <taxon>Theaceae</taxon>
        <taxon>Camellia</taxon>
    </lineage>
</organism>
<keyword evidence="2" id="KW-1185">Reference proteome</keyword>
<accession>A0ACC0H4G7</accession>
<sequence length="146" mass="16842">MDVVRSSLDAIGMDVVYLYCLQVFNSSLDAIRIDGMDVVYLYCLQVFNSSLDAIGMDGMDVVYLYCLQLAEDATNNDPCTPNVRTMTMIAQASFDIDDYWGIIDILHRSIDWKEWRQSYKSLVLLDFLLTHTPEDFVEEFKCDYDV</sequence>
<dbReference type="EMBL" id="CM045764">
    <property type="protein sequence ID" value="KAI8007632.1"/>
    <property type="molecule type" value="Genomic_DNA"/>
</dbReference>